<dbReference type="Proteomes" id="UP000324800">
    <property type="component" value="Unassembled WGS sequence"/>
</dbReference>
<sequence>MIQDGVTEIYRDALQEEIQQGVVTRIPKDESLFLNRAFVIPKKDGRKRDILDCPQVKKISSRNIIQSR</sequence>
<proteinExistence type="predicted"/>
<dbReference type="EMBL" id="SNRW01026598">
    <property type="protein sequence ID" value="KAA6360684.1"/>
    <property type="molecule type" value="Genomic_DNA"/>
</dbReference>
<evidence type="ECO:0000313" key="2">
    <source>
        <dbReference type="Proteomes" id="UP000324800"/>
    </source>
</evidence>
<organism evidence="1 2">
    <name type="scientific">Streblomastix strix</name>
    <dbReference type="NCBI Taxonomy" id="222440"/>
    <lineage>
        <taxon>Eukaryota</taxon>
        <taxon>Metamonada</taxon>
        <taxon>Preaxostyla</taxon>
        <taxon>Oxymonadida</taxon>
        <taxon>Streblomastigidae</taxon>
        <taxon>Streblomastix</taxon>
    </lineage>
</organism>
<comment type="caution">
    <text evidence="1">The sequence shown here is derived from an EMBL/GenBank/DDBJ whole genome shotgun (WGS) entry which is preliminary data.</text>
</comment>
<gene>
    <name evidence="1" type="ORF">EZS28_043789</name>
</gene>
<protein>
    <recommendedName>
        <fullName evidence="3">Reverse transcriptase domain-containing protein</fullName>
    </recommendedName>
</protein>
<evidence type="ECO:0008006" key="3">
    <source>
        <dbReference type="Google" id="ProtNLM"/>
    </source>
</evidence>
<dbReference type="AlphaFoldDB" id="A0A5J4TQI6"/>
<name>A0A5J4TQI6_9EUKA</name>
<evidence type="ECO:0000313" key="1">
    <source>
        <dbReference type="EMBL" id="KAA6360684.1"/>
    </source>
</evidence>
<accession>A0A5J4TQI6</accession>
<reference evidence="1 2" key="1">
    <citation type="submission" date="2019-03" db="EMBL/GenBank/DDBJ databases">
        <title>Single cell metagenomics reveals metabolic interactions within the superorganism composed of flagellate Streblomastix strix and complex community of Bacteroidetes bacteria on its surface.</title>
        <authorList>
            <person name="Treitli S.C."/>
            <person name="Kolisko M."/>
            <person name="Husnik F."/>
            <person name="Keeling P."/>
            <person name="Hampl V."/>
        </authorList>
    </citation>
    <scope>NUCLEOTIDE SEQUENCE [LARGE SCALE GENOMIC DNA]</scope>
    <source>
        <strain evidence="1">ST1C</strain>
    </source>
</reference>